<accession>A0A916DS67</accession>
<reference evidence="1" key="1">
    <citation type="submission" date="2022-09" db="EMBL/GenBank/DDBJ databases">
        <title>Aureispira anguillicida sp. nov., isolated from Leptocephalus of Japanese eel Anguilla japonica.</title>
        <authorList>
            <person name="Yuasa K."/>
            <person name="Mekata T."/>
            <person name="Ikunari K."/>
        </authorList>
    </citation>
    <scope>NUCLEOTIDE SEQUENCE</scope>
    <source>
        <strain evidence="1">EL160426</strain>
    </source>
</reference>
<dbReference type="AlphaFoldDB" id="A0A916DS67"/>
<proteinExistence type="predicted"/>
<dbReference type="Proteomes" id="UP001060919">
    <property type="component" value="Chromosome"/>
</dbReference>
<name>A0A916DS67_9BACT</name>
<sequence>MTILGSTQKRSFNRATREFIAELFLTTIKLEIYDKIDQL</sequence>
<organism evidence="1 2">
    <name type="scientific">Aureispira anguillae</name>
    <dbReference type="NCBI Taxonomy" id="2864201"/>
    <lineage>
        <taxon>Bacteria</taxon>
        <taxon>Pseudomonadati</taxon>
        <taxon>Bacteroidota</taxon>
        <taxon>Saprospiria</taxon>
        <taxon>Saprospirales</taxon>
        <taxon>Saprospiraceae</taxon>
        <taxon>Aureispira</taxon>
    </lineage>
</organism>
<evidence type="ECO:0000313" key="1">
    <source>
        <dbReference type="EMBL" id="BDS11035.1"/>
    </source>
</evidence>
<evidence type="ECO:0000313" key="2">
    <source>
        <dbReference type="Proteomes" id="UP001060919"/>
    </source>
</evidence>
<dbReference type="EMBL" id="AP026867">
    <property type="protein sequence ID" value="BDS11035.1"/>
    <property type="molecule type" value="Genomic_DNA"/>
</dbReference>
<gene>
    <name evidence="1" type="ORF">AsAng_0017460</name>
</gene>
<keyword evidence="2" id="KW-1185">Reference proteome</keyword>
<protein>
    <submittedName>
        <fullName evidence="1">Uncharacterized protein</fullName>
    </submittedName>
</protein>
<dbReference type="KEGG" id="aup:AsAng_0017460"/>